<evidence type="ECO:0000256" key="5">
    <source>
        <dbReference type="ARBA" id="ARBA00022679"/>
    </source>
</evidence>
<evidence type="ECO:0000256" key="10">
    <source>
        <dbReference type="SAM" id="Phobius"/>
    </source>
</evidence>
<keyword evidence="7" id="KW-0418">Kinase</keyword>
<dbReference type="RefSeq" id="WP_002655081.1">
    <property type="nucleotide sequence ID" value="NZ_CH672377.1"/>
</dbReference>
<reference evidence="13 14" key="1">
    <citation type="submission" date="2006-02" db="EMBL/GenBank/DDBJ databases">
        <authorList>
            <person name="Amann R."/>
            <person name="Ferriera S."/>
            <person name="Johnson J."/>
            <person name="Kravitz S."/>
            <person name="Halpern A."/>
            <person name="Remington K."/>
            <person name="Beeson K."/>
            <person name="Tran B."/>
            <person name="Rogers Y.-H."/>
            <person name="Friedman R."/>
            <person name="Venter J.C."/>
        </authorList>
    </citation>
    <scope>NUCLEOTIDE SEQUENCE [LARGE SCALE GENOMIC DNA]</scope>
    <source>
        <strain evidence="13 14">DSM 3645</strain>
    </source>
</reference>
<dbReference type="InterPro" id="IPR003594">
    <property type="entry name" value="HATPase_dom"/>
</dbReference>
<dbReference type="InterPro" id="IPR004358">
    <property type="entry name" value="Sig_transdc_His_kin-like_C"/>
</dbReference>
<evidence type="ECO:0000256" key="3">
    <source>
        <dbReference type="ARBA" id="ARBA00012438"/>
    </source>
</evidence>
<dbReference type="GO" id="GO:0016020">
    <property type="term" value="C:membrane"/>
    <property type="evidence" value="ECO:0007669"/>
    <property type="project" value="UniProtKB-SubCell"/>
</dbReference>
<feature type="coiled-coil region" evidence="9">
    <location>
        <begin position="210"/>
        <end position="237"/>
    </location>
</feature>
<evidence type="ECO:0000256" key="9">
    <source>
        <dbReference type="SAM" id="Coils"/>
    </source>
</evidence>
<keyword evidence="10" id="KW-1133">Transmembrane helix</keyword>
<comment type="catalytic activity">
    <reaction evidence="1">
        <text>ATP + protein L-histidine = ADP + protein N-phospho-L-histidine.</text>
        <dbReference type="EC" id="2.7.13.3"/>
    </reaction>
</comment>
<protein>
    <recommendedName>
        <fullName evidence="3">histidine kinase</fullName>
        <ecNumber evidence="3">2.7.13.3</ecNumber>
    </recommendedName>
</protein>
<accession>A3ZXP7</accession>
<dbReference type="SUPFAM" id="SSF55874">
    <property type="entry name" value="ATPase domain of HSP90 chaperone/DNA topoisomerase II/histidine kinase"/>
    <property type="match status" value="1"/>
</dbReference>
<organism evidence="13 14">
    <name type="scientific">Blastopirellula marina DSM 3645</name>
    <dbReference type="NCBI Taxonomy" id="314230"/>
    <lineage>
        <taxon>Bacteria</taxon>
        <taxon>Pseudomonadati</taxon>
        <taxon>Planctomycetota</taxon>
        <taxon>Planctomycetia</taxon>
        <taxon>Pirellulales</taxon>
        <taxon>Pirellulaceae</taxon>
        <taxon>Blastopirellula</taxon>
    </lineage>
</organism>
<feature type="transmembrane region" description="Helical" evidence="10">
    <location>
        <begin position="158"/>
        <end position="179"/>
    </location>
</feature>
<keyword evidence="10" id="KW-0472">Membrane</keyword>
<evidence type="ECO:0000259" key="11">
    <source>
        <dbReference type="PROSITE" id="PS50109"/>
    </source>
</evidence>
<dbReference type="PRINTS" id="PR00344">
    <property type="entry name" value="BCTRLSENSOR"/>
</dbReference>
<evidence type="ECO:0000256" key="4">
    <source>
        <dbReference type="ARBA" id="ARBA00022553"/>
    </source>
</evidence>
<dbReference type="Pfam" id="PF02518">
    <property type="entry name" value="HATPase_c"/>
    <property type="match status" value="1"/>
</dbReference>
<dbReference type="InterPro" id="IPR036890">
    <property type="entry name" value="HATPase_C_sf"/>
</dbReference>
<evidence type="ECO:0000256" key="7">
    <source>
        <dbReference type="ARBA" id="ARBA00022777"/>
    </source>
</evidence>
<dbReference type="SMART" id="SM00304">
    <property type="entry name" value="HAMP"/>
    <property type="match status" value="1"/>
</dbReference>
<sequence length="459" mass="50266">MRWPLRIQLLLPFAAVLLAIMIGVTLVTAQISVANAKARIETRLRDVATVLQSATFPLSEAVLEQMKGLSGAQYAVTIDGRLLRSTLSGLRSDQLTSLQVTDSIEHLALTEEMAIDDQQYFHAAVALQGRAQQGQVLHMFYPVDSYRKAWTAAAGPPFWIGLAGFLVLGIVAFALARNVTAPIAQLRKQVERIAAGDASPIPARVTNDEVRDLVDAVNQLAEQLTAYDEKIRTLERTRVLGQLGAGFAHQVRNAATGCRLALDIHALQCPQAHDESMAIANQQLALISTHLRAIVNFGKEERRDFEPLDLRQIVLETLPLVRPLAQHHHVNMTFIGDGVFPMMGEATLLQTVIVNLLTNAVEAIAGHPRDDQSADGEVRVELNREPGGVRLTVADNGPGLPPEIETVAFDPLITSKHEGVGLGLTIVREVARVHHGEATYRREDGETRFEIHLTDTRND</sequence>
<dbReference type="SUPFAM" id="SSF158472">
    <property type="entry name" value="HAMP domain-like"/>
    <property type="match status" value="1"/>
</dbReference>
<proteinExistence type="predicted"/>
<keyword evidence="4" id="KW-0597">Phosphoprotein</keyword>
<dbReference type="eggNOG" id="COG4191">
    <property type="taxonomic scope" value="Bacteria"/>
</dbReference>
<keyword evidence="6" id="KW-0547">Nucleotide-binding</keyword>
<dbReference type="PANTHER" id="PTHR44936">
    <property type="entry name" value="SENSOR PROTEIN CREC"/>
    <property type="match status" value="1"/>
</dbReference>
<dbReference type="InterPro" id="IPR003660">
    <property type="entry name" value="HAMP_dom"/>
</dbReference>
<dbReference type="STRING" id="314230.DSM3645_07425"/>
<keyword evidence="8" id="KW-0067">ATP-binding</keyword>
<feature type="domain" description="Histidine kinase" evidence="11">
    <location>
        <begin position="246"/>
        <end position="457"/>
    </location>
</feature>
<keyword evidence="10" id="KW-0812">Transmembrane</keyword>
<dbReference type="CDD" id="cd06225">
    <property type="entry name" value="HAMP"/>
    <property type="match status" value="1"/>
</dbReference>
<evidence type="ECO:0000256" key="2">
    <source>
        <dbReference type="ARBA" id="ARBA00004370"/>
    </source>
</evidence>
<evidence type="ECO:0000256" key="1">
    <source>
        <dbReference type="ARBA" id="ARBA00000085"/>
    </source>
</evidence>
<evidence type="ECO:0000259" key="12">
    <source>
        <dbReference type="PROSITE" id="PS50885"/>
    </source>
</evidence>
<feature type="domain" description="HAMP" evidence="12">
    <location>
        <begin position="177"/>
        <end position="229"/>
    </location>
</feature>
<dbReference type="GO" id="GO:0004673">
    <property type="term" value="F:protein histidine kinase activity"/>
    <property type="evidence" value="ECO:0007669"/>
    <property type="project" value="UniProtKB-EC"/>
</dbReference>
<dbReference type="InterPro" id="IPR050980">
    <property type="entry name" value="2C_sensor_his_kinase"/>
</dbReference>
<evidence type="ECO:0000313" key="14">
    <source>
        <dbReference type="Proteomes" id="UP000004358"/>
    </source>
</evidence>
<dbReference type="AlphaFoldDB" id="A3ZXP7"/>
<dbReference type="PROSITE" id="PS50885">
    <property type="entry name" value="HAMP"/>
    <property type="match status" value="1"/>
</dbReference>
<comment type="caution">
    <text evidence="13">The sequence shown here is derived from an EMBL/GenBank/DDBJ whole genome shotgun (WGS) entry which is preliminary data.</text>
</comment>
<evidence type="ECO:0000256" key="6">
    <source>
        <dbReference type="ARBA" id="ARBA00022741"/>
    </source>
</evidence>
<dbReference type="PROSITE" id="PS50109">
    <property type="entry name" value="HIS_KIN"/>
    <property type="match status" value="1"/>
</dbReference>
<keyword evidence="5" id="KW-0808">Transferase</keyword>
<dbReference type="Proteomes" id="UP000004358">
    <property type="component" value="Unassembled WGS sequence"/>
</dbReference>
<evidence type="ECO:0000256" key="8">
    <source>
        <dbReference type="ARBA" id="ARBA00022840"/>
    </source>
</evidence>
<gene>
    <name evidence="13" type="ORF">DSM3645_07425</name>
</gene>
<dbReference type="HOGENOM" id="CLU_589111_0_0_0"/>
<dbReference type="Pfam" id="PF00672">
    <property type="entry name" value="HAMP"/>
    <property type="match status" value="1"/>
</dbReference>
<dbReference type="Gene3D" id="3.30.565.10">
    <property type="entry name" value="Histidine kinase-like ATPase, C-terminal domain"/>
    <property type="match status" value="1"/>
</dbReference>
<comment type="subcellular location">
    <subcellularLocation>
        <location evidence="2">Membrane</location>
    </subcellularLocation>
</comment>
<dbReference type="PANTHER" id="PTHR44936:SF10">
    <property type="entry name" value="SENSOR PROTEIN RSTB"/>
    <property type="match status" value="1"/>
</dbReference>
<dbReference type="EMBL" id="AANZ01000019">
    <property type="protein sequence ID" value="EAQ78604.1"/>
    <property type="molecule type" value="Genomic_DNA"/>
</dbReference>
<dbReference type="EC" id="2.7.13.3" evidence="3"/>
<name>A3ZXP7_9BACT</name>
<keyword evidence="9" id="KW-0175">Coiled coil</keyword>
<dbReference type="InterPro" id="IPR005467">
    <property type="entry name" value="His_kinase_dom"/>
</dbReference>
<dbReference type="GO" id="GO:0007165">
    <property type="term" value="P:signal transduction"/>
    <property type="evidence" value="ECO:0007669"/>
    <property type="project" value="InterPro"/>
</dbReference>
<dbReference type="OrthoDB" id="1931120at2"/>
<dbReference type="Gene3D" id="6.10.340.10">
    <property type="match status" value="1"/>
</dbReference>
<dbReference type="SMART" id="SM00387">
    <property type="entry name" value="HATPase_c"/>
    <property type="match status" value="1"/>
</dbReference>
<evidence type="ECO:0000313" key="13">
    <source>
        <dbReference type="EMBL" id="EAQ78604.1"/>
    </source>
</evidence>
<dbReference type="GO" id="GO:0005524">
    <property type="term" value="F:ATP binding"/>
    <property type="evidence" value="ECO:0007669"/>
    <property type="project" value="UniProtKB-KW"/>
</dbReference>